<keyword evidence="2" id="KW-1185">Reference proteome</keyword>
<sequence>SDTLYDLVENLRTALTLLEDQPIQGKADEFGQPLTEAGLCSLVDEYNDDDD</sequence>
<dbReference type="AlphaFoldDB" id="A0A9W4TB25"/>
<dbReference type="Proteomes" id="UP001153678">
    <property type="component" value="Unassembled WGS sequence"/>
</dbReference>
<gene>
    <name evidence="1" type="ORF">FWILDA_LOCUS19553</name>
</gene>
<dbReference type="EMBL" id="CAMKVN010024268">
    <property type="protein sequence ID" value="CAI2200407.1"/>
    <property type="molecule type" value="Genomic_DNA"/>
</dbReference>
<accession>A0A9W4TB25</accession>
<organism evidence="1 2">
    <name type="scientific">Funneliformis geosporum</name>
    <dbReference type="NCBI Taxonomy" id="1117311"/>
    <lineage>
        <taxon>Eukaryota</taxon>
        <taxon>Fungi</taxon>
        <taxon>Fungi incertae sedis</taxon>
        <taxon>Mucoromycota</taxon>
        <taxon>Glomeromycotina</taxon>
        <taxon>Glomeromycetes</taxon>
        <taxon>Glomerales</taxon>
        <taxon>Glomeraceae</taxon>
        <taxon>Funneliformis</taxon>
    </lineage>
</organism>
<evidence type="ECO:0000313" key="1">
    <source>
        <dbReference type="EMBL" id="CAI2200407.1"/>
    </source>
</evidence>
<evidence type="ECO:0000313" key="2">
    <source>
        <dbReference type="Proteomes" id="UP001153678"/>
    </source>
</evidence>
<name>A0A9W4TB25_9GLOM</name>
<protein>
    <submittedName>
        <fullName evidence="1">12488_t:CDS:1</fullName>
    </submittedName>
</protein>
<comment type="caution">
    <text evidence="1">The sequence shown here is derived from an EMBL/GenBank/DDBJ whole genome shotgun (WGS) entry which is preliminary data.</text>
</comment>
<feature type="non-terminal residue" evidence="1">
    <location>
        <position position="1"/>
    </location>
</feature>
<dbReference type="OrthoDB" id="2439115at2759"/>
<proteinExistence type="predicted"/>
<reference evidence="1" key="1">
    <citation type="submission" date="2022-08" db="EMBL/GenBank/DDBJ databases">
        <authorList>
            <person name="Kallberg Y."/>
            <person name="Tangrot J."/>
            <person name="Rosling A."/>
        </authorList>
    </citation>
    <scope>NUCLEOTIDE SEQUENCE</scope>
    <source>
        <strain evidence="1">Wild A</strain>
    </source>
</reference>